<feature type="compositionally biased region" description="Basic and acidic residues" evidence="1">
    <location>
        <begin position="279"/>
        <end position="292"/>
    </location>
</feature>
<gene>
    <name evidence="3" type="ORF">PRZ48_012739</name>
</gene>
<evidence type="ECO:0000259" key="2">
    <source>
        <dbReference type="Pfam" id="PF25534"/>
    </source>
</evidence>
<dbReference type="EMBL" id="JAXOVC010000010">
    <property type="protein sequence ID" value="KAK4496756.1"/>
    <property type="molecule type" value="Genomic_DNA"/>
</dbReference>
<name>A0ABR0E5Q5_ZASCE</name>
<reference evidence="3 4" key="1">
    <citation type="journal article" date="2023" name="G3 (Bethesda)">
        <title>A chromosome-level genome assembly of Zasmidium syzygii isolated from banana leaves.</title>
        <authorList>
            <person name="van Westerhoven A.C."/>
            <person name="Mehrabi R."/>
            <person name="Talebi R."/>
            <person name="Steentjes M.B.F."/>
            <person name="Corcolon B."/>
            <person name="Chong P.A."/>
            <person name="Kema G.H.J."/>
            <person name="Seidl M.F."/>
        </authorList>
    </citation>
    <scope>NUCLEOTIDE SEQUENCE [LARGE SCALE GENOMIC DNA]</scope>
    <source>
        <strain evidence="3 4">P124</strain>
    </source>
</reference>
<comment type="caution">
    <text evidence="3">The sequence shown here is derived from an EMBL/GenBank/DDBJ whole genome shotgun (WGS) entry which is preliminary data.</text>
</comment>
<protein>
    <recommendedName>
        <fullName evidence="2">DUF7918 domain-containing protein</fullName>
    </recommendedName>
</protein>
<dbReference type="Pfam" id="PF25534">
    <property type="entry name" value="DUF7918"/>
    <property type="match status" value="1"/>
</dbReference>
<sequence length="309" mass="34532">MAILKSLPGVEVTVEVDGEPLDEYEDKTSTDDFDTVTRYIEAPNDRDFEIIIVTSAGATRGAGLEYQIIVDGNVSEELVTTHDQCFNRDPHTWVSVGWPISSSSYRTYKFNRFSTCESLDHPKLCDWASLTWILQVESATKHQPHDINKLGCIEVHVYHLLSSTRSGGELEFEDVPSDVADLSEQSTKGKSLTHTIAFGETVDKGGGSYAVETEYMSDDPIASFKFFYRSREALKAELIIPRTPSPPPLEERGIETLGQNDIADLQKQLKAAKEKMEAMAKIKNEEQSDSPRPRKVARPSAEQEVIELD</sequence>
<dbReference type="PANTHER" id="PTHR36223:SF1">
    <property type="entry name" value="TRANSCRIPTION ELONGATION FACTOR EAF N-TERMINAL DOMAIN-CONTAINING PROTEIN"/>
    <property type="match status" value="1"/>
</dbReference>
<dbReference type="PANTHER" id="PTHR36223">
    <property type="entry name" value="BETA-LACTAMASE-TYPE TRANSPEPTIDASE FOLD DOMAIN CONTAINING PROTEIN"/>
    <property type="match status" value="1"/>
</dbReference>
<keyword evidence="4" id="KW-1185">Reference proteome</keyword>
<feature type="domain" description="DUF7918" evidence="2">
    <location>
        <begin position="9"/>
        <end position="243"/>
    </location>
</feature>
<accession>A0ABR0E5Q5</accession>
<proteinExistence type="predicted"/>
<evidence type="ECO:0000313" key="3">
    <source>
        <dbReference type="EMBL" id="KAK4496756.1"/>
    </source>
</evidence>
<organism evidence="3 4">
    <name type="scientific">Zasmidium cellare</name>
    <name type="common">Wine cellar mold</name>
    <name type="synonym">Racodium cellare</name>
    <dbReference type="NCBI Taxonomy" id="395010"/>
    <lineage>
        <taxon>Eukaryota</taxon>
        <taxon>Fungi</taxon>
        <taxon>Dikarya</taxon>
        <taxon>Ascomycota</taxon>
        <taxon>Pezizomycotina</taxon>
        <taxon>Dothideomycetes</taxon>
        <taxon>Dothideomycetidae</taxon>
        <taxon>Mycosphaerellales</taxon>
        <taxon>Mycosphaerellaceae</taxon>
        <taxon>Zasmidium</taxon>
    </lineage>
</organism>
<evidence type="ECO:0000256" key="1">
    <source>
        <dbReference type="SAM" id="MobiDB-lite"/>
    </source>
</evidence>
<feature type="region of interest" description="Disordered" evidence="1">
    <location>
        <begin position="279"/>
        <end position="309"/>
    </location>
</feature>
<evidence type="ECO:0000313" key="4">
    <source>
        <dbReference type="Proteomes" id="UP001305779"/>
    </source>
</evidence>
<dbReference type="InterPro" id="IPR057678">
    <property type="entry name" value="DUF7918"/>
</dbReference>
<dbReference type="Proteomes" id="UP001305779">
    <property type="component" value="Unassembled WGS sequence"/>
</dbReference>